<dbReference type="PANTHER" id="PTHR10196">
    <property type="entry name" value="SUGAR KINASE"/>
    <property type="match status" value="1"/>
</dbReference>
<dbReference type="Pfam" id="PF00370">
    <property type="entry name" value="FGGY_N"/>
    <property type="match status" value="1"/>
</dbReference>
<keyword evidence="3" id="KW-0418">Kinase</keyword>
<dbReference type="CDD" id="cd07777">
    <property type="entry name" value="ASKHA_NBD_FGGY_SHK"/>
    <property type="match status" value="1"/>
</dbReference>
<evidence type="ECO:0000256" key="2">
    <source>
        <dbReference type="ARBA" id="ARBA00022679"/>
    </source>
</evidence>
<reference evidence="5" key="2">
    <citation type="submission" date="2020-11" db="EMBL/GenBank/DDBJ databases">
        <authorList>
            <person name="McCartney M.A."/>
            <person name="Auch B."/>
            <person name="Kono T."/>
            <person name="Mallez S."/>
            <person name="Becker A."/>
            <person name="Gohl D.M."/>
            <person name="Silverstein K.A.T."/>
            <person name="Koren S."/>
            <person name="Bechman K.B."/>
            <person name="Herman A."/>
            <person name="Abrahante J.E."/>
            <person name="Garbe J."/>
        </authorList>
    </citation>
    <scope>NUCLEOTIDE SEQUENCE</scope>
    <source>
        <strain evidence="5">Duluth1</strain>
        <tissue evidence="5">Whole animal</tissue>
    </source>
</reference>
<dbReference type="SUPFAM" id="SSF53067">
    <property type="entry name" value="Actin-like ATPase domain"/>
    <property type="match status" value="1"/>
</dbReference>
<dbReference type="GO" id="GO:0050277">
    <property type="term" value="F:sedoheptulokinase activity"/>
    <property type="evidence" value="ECO:0007669"/>
    <property type="project" value="TreeGrafter"/>
</dbReference>
<dbReference type="FunFam" id="3.30.420.40:FF:000111">
    <property type="entry name" value="Sedoheptulokinase"/>
    <property type="match status" value="1"/>
</dbReference>
<dbReference type="Gene3D" id="3.30.420.40">
    <property type="match status" value="2"/>
</dbReference>
<dbReference type="GO" id="GO:0005829">
    <property type="term" value="C:cytosol"/>
    <property type="evidence" value="ECO:0007669"/>
    <property type="project" value="TreeGrafter"/>
</dbReference>
<dbReference type="InterPro" id="IPR043129">
    <property type="entry name" value="ATPase_NBD"/>
</dbReference>
<dbReference type="Proteomes" id="UP000828390">
    <property type="component" value="Unassembled WGS sequence"/>
</dbReference>
<dbReference type="OrthoDB" id="10264182at2759"/>
<dbReference type="PANTHER" id="PTHR10196:SF67">
    <property type="entry name" value="SEDOHEPTULOKINASE"/>
    <property type="match status" value="1"/>
</dbReference>
<reference evidence="5" key="1">
    <citation type="journal article" date="2019" name="bioRxiv">
        <title>The Genome of the Zebra Mussel, Dreissena polymorpha: A Resource for Invasive Species Research.</title>
        <authorList>
            <person name="McCartney M.A."/>
            <person name="Auch B."/>
            <person name="Kono T."/>
            <person name="Mallez S."/>
            <person name="Zhang Y."/>
            <person name="Obille A."/>
            <person name="Becker A."/>
            <person name="Abrahante J.E."/>
            <person name="Garbe J."/>
            <person name="Badalamenti J.P."/>
            <person name="Herman A."/>
            <person name="Mangelson H."/>
            <person name="Liachko I."/>
            <person name="Sullivan S."/>
            <person name="Sone E.D."/>
            <person name="Koren S."/>
            <person name="Silverstein K.A.T."/>
            <person name="Beckman K.B."/>
            <person name="Gohl D.M."/>
        </authorList>
    </citation>
    <scope>NUCLEOTIDE SEQUENCE</scope>
    <source>
        <strain evidence="5">Duluth1</strain>
        <tissue evidence="5">Whole animal</tissue>
    </source>
</reference>
<comment type="similarity">
    <text evidence="1">Belongs to the FGGY kinase family.</text>
</comment>
<feature type="domain" description="Carbohydrate kinase FGGY N-terminal" evidence="4">
    <location>
        <begin position="8"/>
        <end position="253"/>
    </location>
</feature>
<evidence type="ECO:0000313" key="5">
    <source>
        <dbReference type="EMBL" id="KAH3885353.1"/>
    </source>
</evidence>
<accession>A0A9D4MZW8</accession>
<evidence type="ECO:0000256" key="1">
    <source>
        <dbReference type="ARBA" id="ARBA00009156"/>
    </source>
</evidence>
<comment type="caution">
    <text evidence="5">The sequence shown here is derived from an EMBL/GenBank/DDBJ whole genome shotgun (WGS) entry which is preliminary data.</text>
</comment>
<evidence type="ECO:0000259" key="4">
    <source>
        <dbReference type="Pfam" id="PF00370"/>
    </source>
</evidence>
<evidence type="ECO:0000313" key="6">
    <source>
        <dbReference type="Proteomes" id="UP000828390"/>
    </source>
</evidence>
<keyword evidence="6" id="KW-1185">Reference proteome</keyword>
<dbReference type="InterPro" id="IPR018484">
    <property type="entry name" value="FGGY_N"/>
</dbReference>
<keyword evidence="2" id="KW-0808">Transferase</keyword>
<evidence type="ECO:0000256" key="3">
    <source>
        <dbReference type="ARBA" id="ARBA00022777"/>
    </source>
</evidence>
<sequence length="469" mass="50956">MDSDQNLCLGIDLGTTSVKISIIDTATKDQVFTTTEATNAYISSNDGIQGAEQSILLIMDAICACILRATDKTRSNIGCIAVSGQMHGVVLWNSEGKTPLSNTLDLASFTSNLYTWEDRRATTQFLLSLPKPDSHQPISAGFGNVTLFWLARNEPELLVKYDTAGGVMDYLTTLLCGLDKPVMSNQIACSWGYFNCQTGTWNLNILKDNGFPVHLLPVTVAGGSKVGELCADWFGIRRGTPVLSGLGDLQSSFMAASKLPNDAVMNISTSSQIGFRIDCPGFSPPKQDVPAPVSYFPYFDNGYLAVAASLNGGNILKAFVRMLQQWVGTLGLTIHEESIWLKLTEIASYPEIAEEFSRPVIHPFLYGERYNPNLTASISGMREENSTLECIFHALCNGLVANLHQMMPLSLLIESGVERVVLTGSVISRQPHVMTCVKRTYSPLPVMLEIGAEASYGAALVAAKYLQVP</sequence>
<gene>
    <name evidence="5" type="ORF">DPMN_009346</name>
</gene>
<dbReference type="GO" id="GO:0006071">
    <property type="term" value="P:glycerol metabolic process"/>
    <property type="evidence" value="ECO:0007669"/>
    <property type="project" value="TreeGrafter"/>
</dbReference>
<protein>
    <recommendedName>
        <fullName evidence="4">Carbohydrate kinase FGGY N-terminal domain-containing protein</fullName>
    </recommendedName>
</protein>
<dbReference type="EMBL" id="JAIWYP010000001">
    <property type="protein sequence ID" value="KAH3885353.1"/>
    <property type="molecule type" value="Genomic_DNA"/>
</dbReference>
<name>A0A9D4MZW8_DREPO</name>
<proteinExistence type="inferred from homology"/>
<dbReference type="AlphaFoldDB" id="A0A9D4MZW8"/>
<organism evidence="5 6">
    <name type="scientific">Dreissena polymorpha</name>
    <name type="common">Zebra mussel</name>
    <name type="synonym">Mytilus polymorpha</name>
    <dbReference type="NCBI Taxonomy" id="45954"/>
    <lineage>
        <taxon>Eukaryota</taxon>
        <taxon>Metazoa</taxon>
        <taxon>Spiralia</taxon>
        <taxon>Lophotrochozoa</taxon>
        <taxon>Mollusca</taxon>
        <taxon>Bivalvia</taxon>
        <taxon>Autobranchia</taxon>
        <taxon>Heteroconchia</taxon>
        <taxon>Euheterodonta</taxon>
        <taxon>Imparidentia</taxon>
        <taxon>Neoheterodontei</taxon>
        <taxon>Myida</taxon>
        <taxon>Dreissenoidea</taxon>
        <taxon>Dreissenidae</taxon>
        <taxon>Dreissena</taxon>
    </lineage>
</organism>